<dbReference type="AlphaFoldDB" id="A0A438IXK4"/>
<reference evidence="6 7" key="1">
    <citation type="journal article" date="2018" name="PLoS Genet.">
        <title>Population sequencing reveals clonal diversity and ancestral inbreeding in the grapevine cultivar Chardonnay.</title>
        <authorList>
            <person name="Roach M.J."/>
            <person name="Johnson D.L."/>
            <person name="Bohlmann J."/>
            <person name="van Vuuren H.J."/>
            <person name="Jones S.J."/>
            <person name="Pretorius I.S."/>
            <person name="Schmidt S.A."/>
            <person name="Borneman A.R."/>
        </authorList>
    </citation>
    <scope>NUCLEOTIDE SEQUENCE [LARGE SCALE GENOMIC DNA]</scope>
    <source>
        <strain evidence="7">cv. Chardonnay</strain>
        <tissue evidence="6">Leaf</tissue>
    </source>
</reference>
<sequence>MTMEIILRNSIGGYIFTADPRGKLKLWRLCNPSQSASQNSAISNNVSLIAEFISSFNIRIMCWMPHLRKRDRDRAFDIYFVSCQTGGDGCICYLEYRRDRQNLQFIGMKRVKELSLVQSVSSGADSVDDLTSSKYAIGFASTDFIIWNLITETKVVQVPCGGWRRPHSYYLGDVPEMRNCFAYVKDEIIYIHRFWIPESERKIFPQNLHIQFHGREMHSLCFVSRDSQVGLNGKHDLSSRSSWIATGCEDGTVRLTSCESICPVSKIHTIPADATNMPNGTQRQHATWDGRENPFLLISVGAKRVITSWVLRTSTIDNKGEASDDECRIKTGKGFPSMSFQWLSTDMPTKYSESRSLFPERKEMQLRTCIGDMYENDWRYLAVTAFLLKILFPGDMR</sequence>
<dbReference type="PANTHER" id="PTHR14344">
    <property type="entry name" value="WD REPEAT PROTEIN"/>
    <property type="match status" value="1"/>
</dbReference>
<keyword evidence="5" id="KW-0677">Repeat</keyword>
<dbReference type="GO" id="GO:0005737">
    <property type="term" value="C:cytoplasm"/>
    <property type="evidence" value="ECO:0007669"/>
    <property type="project" value="UniProtKB-SubCell"/>
</dbReference>
<dbReference type="GO" id="GO:0008033">
    <property type="term" value="P:tRNA processing"/>
    <property type="evidence" value="ECO:0007669"/>
    <property type="project" value="UniProtKB-KW"/>
</dbReference>
<proteinExistence type="predicted"/>
<evidence type="ECO:0000256" key="1">
    <source>
        <dbReference type="ARBA" id="ARBA00004496"/>
    </source>
</evidence>
<evidence type="ECO:0000313" key="7">
    <source>
        <dbReference type="Proteomes" id="UP000288805"/>
    </source>
</evidence>
<comment type="subcellular location">
    <subcellularLocation>
        <location evidence="1">Cytoplasm</location>
    </subcellularLocation>
</comment>
<dbReference type="SUPFAM" id="SSF50978">
    <property type="entry name" value="WD40 repeat-like"/>
    <property type="match status" value="1"/>
</dbReference>
<protein>
    <submittedName>
        <fullName evidence="6">Uncharacterized protein</fullName>
    </submittedName>
</protein>
<dbReference type="InterPro" id="IPR051973">
    <property type="entry name" value="tRNA_Anticodon_Mtase-Reg"/>
</dbReference>
<dbReference type="PANTHER" id="PTHR14344:SF3">
    <property type="entry name" value="WD REPEAT-CONTAINING PROTEIN 6"/>
    <property type="match status" value="1"/>
</dbReference>
<evidence type="ECO:0000256" key="3">
    <source>
        <dbReference type="ARBA" id="ARBA00022574"/>
    </source>
</evidence>
<dbReference type="InterPro" id="IPR015943">
    <property type="entry name" value="WD40/YVTN_repeat-like_dom_sf"/>
</dbReference>
<comment type="caution">
    <text evidence="6">The sequence shown here is derived from an EMBL/GenBank/DDBJ whole genome shotgun (WGS) entry which is preliminary data.</text>
</comment>
<evidence type="ECO:0000256" key="5">
    <source>
        <dbReference type="ARBA" id="ARBA00022737"/>
    </source>
</evidence>
<keyword evidence="3" id="KW-0853">WD repeat</keyword>
<gene>
    <name evidence="6" type="ORF">CK203_017454</name>
</gene>
<evidence type="ECO:0000256" key="2">
    <source>
        <dbReference type="ARBA" id="ARBA00022490"/>
    </source>
</evidence>
<dbReference type="EMBL" id="QGNW01000075">
    <property type="protein sequence ID" value="RVX01429.1"/>
    <property type="molecule type" value="Genomic_DNA"/>
</dbReference>
<dbReference type="InterPro" id="IPR036322">
    <property type="entry name" value="WD40_repeat_dom_sf"/>
</dbReference>
<keyword evidence="4" id="KW-0819">tRNA processing</keyword>
<accession>A0A438IXK4</accession>
<evidence type="ECO:0000313" key="6">
    <source>
        <dbReference type="EMBL" id="RVX01429.1"/>
    </source>
</evidence>
<name>A0A438IXK4_VITVI</name>
<keyword evidence="2" id="KW-0963">Cytoplasm</keyword>
<dbReference type="Proteomes" id="UP000288805">
    <property type="component" value="Unassembled WGS sequence"/>
</dbReference>
<organism evidence="6 7">
    <name type="scientific">Vitis vinifera</name>
    <name type="common">Grape</name>
    <dbReference type="NCBI Taxonomy" id="29760"/>
    <lineage>
        <taxon>Eukaryota</taxon>
        <taxon>Viridiplantae</taxon>
        <taxon>Streptophyta</taxon>
        <taxon>Embryophyta</taxon>
        <taxon>Tracheophyta</taxon>
        <taxon>Spermatophyta</taxon>
        <taxon>Magnoliopsida</taxon>
        <taxon>eudicotyledons</taxon>
        <taxon>Gunneridae</taxon>
        <taxon>Pentapetalae</taxon>
        <taxon>rosids</taxon>
        <taxon>Vitales</taxon>
        <taxon>Vitaceae</taxon>
        <taxon>Viteae</taxon>
        <taxon>Vitis</taxon>
    </lineage>
</organism>
<dbReference type="Gene3D" id="2.130.10.10">
    <property type="entry name" value="YVTN repeat-like/Quinoprotein amine dehydrogenase"/>
    <property type="match status" value="1"/>
</dbReference>
<evidence type="ECO:0000256" key="4">
    <source>
        <dbReference type="ARBA" id="ARBA00022694"/>
    </source>
</evidence>